<keyword evidence="1" id="KW-0812">Transmembrane</keyword>
<proteinExistence type="predicted"/>
<evidence type="ECO:0000313" key="3">
    <source>
        <dbReference type="Proteomes" id="UP000199691"/>
    </source>
</evidence>
<dbReference type="STRING" id="641025.SAMN05421507_12587"/>
<dbReference type="RefSeq" id="WP_176960140.1">
    <property type="nucleotide sequence ID" value="NZ_FNIX01000025.1"/>
</dbReference>
<protein>
    <submittedName>
        <fullName evidence="2">Thiosulfate dehydrogenase [quinone] large subunit</fullName>
    </submittedName>
</protein>
<gene>
    <name evidence="2" type="ORF">SAMN05421507_12587</name>
</gene>
<name>A0A1H0WY77_9PSEU</name>
<keyword evidence="1" id="KW-1133">Transmembrane helix</keyword>
<dbReference type="Proteomes" id="UP000199691">
    <property type="component" value="Unassembled WGS sequence"/>
</dbReference>
<feature type="transmembrane region" description="Helical" evidence="1">
    <location>
        <begin position="12"/>
        <end position="38"/>
    </location>
</feature>
<evidence type="ECO:0000256" key="1">
    <source>
        <dbReference type="SAM" id="Phobius"/>
    </source>
</evidence>
<sequence length="48" mass="5255">MSSNPIIDYHVVHALVLSVLAVTAAGTTWGVARWWAILPIVKANSRLR</sequence>
<dbReference type="EMBL" id="FNIX01000025">
    <property type="protein sequence ID" value="SDP95592.1"/>
    <property type="molecule type" value="Genomic_DNA"/>
</dbReference>
<dbReference type="AlphaFoldDB" id="A0A1H0WY77"/>
<organism evidence="2 3">
    <name type="scientific">Lentzea jiangxiensis</name>
    <dbReference type="NCBI Taxonomy" id="641025"/>
    <lineage>
        <taxon>Bacteria</taxon>
        <taxon>Bacillati</taxon>
        <taxon>Actinomycetota</taxon>
        <taxon>Actinomycetes</taxon>
        <taxon>Pseudonocardiales</taxon>
        <taxon>Pseudonocardiaceae</taxon>
        <taxon>Lentzea</taxon>
    </lineage>
</organism>
<accession>A0A1H0WY77</accession>
<keyword evidence="1" id="KW-0472">Membrane</keyword>
<keyword evidence="3" id="KW-1185">Reference proteome</keyword>
<evidence type="ECO:0000313" key="2">
    <source>
        <dbReference type="EMBL" id="SDP95592.1"/>
    </source>
</evidence>
<reference evidence="3" key="1">
    <citation type="submission" date="2016-10" db="EMBL/GenBank/DDBJ databases">
        <authorList>
            <person name="Varghese N."/>
            <person name="Submissions S."/>
        </authorList>
    </citation>
    <scope>NUCLEOTIDE SEQUENCE [LARGE SCALE GENOMIC DNA]</scope>
    <source>
        <strain evidence="3">CGMCC 4.6609</strain>
    </source>
</reference>